<sequence length="85" mass="9182">MLKATESPNLKALKYFVSLFGNDGDHDDVRDGDHDDVRDGGDGHDGDGAHDGGGVHGDGGHDAHDDDVLTLWRVHQAHVGERQSW</sequence>
<name>A0A8X6TA28_NEPPI</name>
<reference evidence="2" key="1">
    <citation type="submission" date="2020-08" db="EMBL/GenBank/DDBJ databases">
        <title>Multicomponent nature underlies the extraordinary mechanical properties of spider dragline silk.</title>
        <authorList>
            <person name="Kono N."/>
            <person name="Nakamura H."/>
            <person name="Mori M."/>
            <person name="Yoshida Y."/>
            <person name="Ohtoshi R."/>
            <person name="Malay A.D."/>
            <person name="Moran D.A.P."/>
            <person name="Tomita M."/>
            <person name="Numata K."/>
            <person name="Arakawa K."/>
        </authorList>
    </citation>
    <scope>NUCLEOTIDE SEQUENCE</scope>
</reference>
<evidence type="ECO:0000313" key="3">
    <source>
        <dbReference type="Proteomes" id="UP000887013"/>
    </source>
</evidence>
<dbReference type="Proteomes" id="UP000887013">
    <property type="component" value="Unassembled WGS sequence"/>
</dbReference>
<gene>
    <name evidence="2" type="ORF">NPIL_130421</name>
</gene>
<organism evidence="2 3">
    <name type="scientific">Nephila pilipes</name>
    <name type="common">Giant wood spider</name>
    <name type="synonym">Nephila maculata</name>
    <dbReference type="NCBI Taxonomy" id="299642"/>
    <lineage>
        <taxon>Eukaryota</taxon>
        <taxon>Metazoa</taxon>
        <taxon>Ecdysozoa</taxon>
        <taxon>Arthropoda</taxon>
        <taxon>Chelicerata</taxon>
        <taxon>Arachnida</taxon>
        <taxon>Araneae</taxon>
        <taxon>Araneomorphae</taxon>
        <taxon>Entelegynae</taxon>
        <taxon>Araneoidea</taxon>
        <taxon>Nephilidae</taxon>
        <taxon>Nephila</taxon>
    </lineage>
</organism>
<evidence type="ECO:0000313" key="2">
    <source>
        <dbReference type="EMBL" id="GFS86098.1"/>
    </source>
</evidence>
<accession>A0A8X6TA28</accession>
<comment type="caution">
    <text evidence="2">The sequence shown here is derived from an EMBL/GenBank/DDBJ whole genome shotgun (WGS) entry which is preliminary data.</text>
</comment>
<evidence type="ECO:0000256" key="1">
    <source>
        <dbReference type="SAM" id="MobiDB-lite"/>
    </source>
</evidence>
<keyword evidence="3" id="KW-1185">Reference proteome</keyword>
<feature type="region of interest" description="Disordered" evidence="1">
    <location>
        <begin position="21"/>
        <end position="65"/>
    </location>
</feature>
<dbReference type="EMBL" id="BMAW01098691">
    <property type="protein sequence ID" value="GFS86098.1"/>
    <property type="molecule type" value="Genomic_DNA"/>
</dbReference>
<dbReference type="AlphaFoldDB" id="A0A8X6TA28"/>
<feature type="compositionally biased region" description="Basic and acidic residues" evidence="1">
    <location>
        <begin position="23"/>
        <end position="50"/>
    </location>
</feature>
<protein>
    <submittedName>
        <fullName evidence="2">Uncharacterized protein</fullName>
    </submittedName>
</protein>
<proteinExistence type="predicted"/>